<evidence type="ECO:0000256" key="4">
    <source>
        <dbReference type="ARBA" id="ARBA00022490"/>
    </source>
</evidence>
<accession>A0A152A0N5</accession>
<comment type="similarity">
    <text evidence="11">Belongs to the dynactin subunit 4 family.</text>
</comment>
<dbReference type="InterPro" id="IPR008603">
    <property type="entry name" value="DCTN4"/>
</dbReference>
<keyword evidence="8" id="KW-0007">Acetylation</keyword>
<dbReference type="InParanoid" id="A0A152A0N5"/>
<keyword evidence="9" id="KW-0175">Coiled coil</keyword>
<comment type="subcellular location">
    <subcellularLocation>
        <location evidence="1">Cytoplasm</location>
        <location evidence="1">Cytoskeleton</location>
        <location evidence="1">Microtubule organizing center</location>
        <location evidence="1">Centrosome</location>
    </subcellularLocation>
    <subcellularLocation>
        <location evidence="2">Cytoplasm</location>
        <location evidence="2">Cytoskeleton</location>
        <location evidence="2">Stress fiber</location>
    </subcellularLocation>
    <subcellularLocation>
        <location evidence="3">Cytoplasm</location>
        <location evidence="3">Myofibril</location>
    </subcellularLocation>
</comment>
<gene>
    <name evidence="15" type="ORF">DLAC_03614</name>
</gene>
<dbReference type="Proteomes" id="UP000076078">
    <property type="component" value="Unassembled WGS sequence"/>
</dbReference>
<evidence type="ECO:0000256" key="2">
    <source>
        <dbReference type="ARBA" id="ARBA00004529"/>
    </source>
</evidence>
<feature type="compositionally biased region" description="Low complexity" evidence="14">
    <location>
        <begin position="163"/>
        <end position="174"/>
    </location>
</feature>
<evidence type="ECO:0000256" key="6">
    <source>
        <dbReference type="ARBA" id="ARBA00022553"/>
    </source>
</evidence>
<evidence type="ECO:0000256" key="11">
    <source>
        <dbReference type="ARBA" id="ARBA00034776"/>
    </source>
</evidence>
<keyword evidence="4" id="KW-0963">Cytoplasm</keyword>
<evidence type="ECO:0000256" key="7">
    <source>
        <dbReference type="ARBA" id="ARBA00022843"/>
    </source>
</evidence>
<evidence type="ECO:0000256" key="10">
    <source>
        <dbReference type="ARBA" id="ARBA00023212"/>
    </source>
</evidence>
<feature type="compositionally biased region" description="Polar residues" evidence="14">
    <location>
        <begin position="577"/>
        <end position="592"/>
    </location>
</feature>
<organism evidence="15 16">
    <name type="scientific">Tieghemostelium lacteum</name>
    <name type="common">Slime mold</name>
    <name type="synonym">Dictyostelium lacteum</name>
    <dbReference type="NCBI Taxonomy" id="361077"/>
    <lineage>
        <taxon>Eukaryota</taxon>
        <taxon>Amoebozoa</taxon>
        <taxon>Evosea</taxon>
        <taxon>Eumycetozoa</taxon>
        <taxon>Dictyostelia</taxon>
        <taxon>Dictyosteliales</taxon>
        <taxon>Raperosteliaceae</taxon>
        <taxon>Tieghemostelium</taxon>
    </lineage>
</organism>
<dbReference type="GO" id="GO:0001725">
    <property type="term" value="C:stress fiber"/>
    <property type="evidence" value="ECO:0007669"/>
    <property type="project" value="UniProtKB-SubCell"/>
</dbReference>
<name>A0A152A0N5_TIELA</name>
<evidence type="ECO:0000256" key="12">
    <source>
        <dbReference type="ARBA" id="ARBA00034864"/>
    </source>
</evidence>
<dbReference type="GO" id="GO:0005813">
    <property type="term" value="C:centrosome"/>
    <property type="evidence" value="ECO:0007669"/>
    <property type="project" value="UniProtKB-SubCell"/>
</dbReference>
<evidence type="ECO:0000313" key="15">
    <source>
        <dbReference type="EMBL" id="KYQ99676.1"/>
    </source>
</evidence>
<evidence type="ECO:0000256" key="13">
    <source>
        <dbReference type="ARBA" id="ARBA00093507"/>
    </source>
</evidence>
<evidence type="ECO:0000256" key="14">
    <source>
        <dbReference type="SAM" id="MobiDB-lite"/>
    </source>
</evidence>
<dbReference type="GO" id="GO:0005869">
    <property type="term" value="C:dynactin complex"/>
    <property type="evidence" value="ECO:0007669"/>
    <property type="project" value="InterPro"/>
</dbReference>
<dbReference type="OrthoDB" id="283815at2759"/>
<dbReference type="STRING" id="361077.A0A152A0N5"/>
<comment type="caution">
    <text evidence="15">The sequence shown here is derived from an EMBL/GenBank/DDBJ whole genome shotgun (WGS) entry which is preliminary data.</text>
</comment>
<comment type="subunit">
    <text evidence="13">Subunit of dynactin, a multiprotein complex part of a tripartite complex with dynein and a adapter, such as BICDL1, BICD2 or HOOK3. The dynactin complex is built around ACTR1A/ACTB filament and consists of an actin-related filament composed of a shoulder domain, a pointed end and a barbed end. Its length is defined by its flexible shoulder domain. The soulder is composed of 2 DCTN1 subunits, 4 DCTN2 and 2 DCTN3. The 4 DCNT2 (via N-terminus) bind the ACTR1A filament and act as molecular rulers to determine the length. The pointed end is important for binding dynein-dynactin cargo adapters. Consists of 4 subunits: ACTR10, DCNT4, DCTN5 and DCTN6. The barbed end is composed of a CAPZA1:CAPZB heterodimers, which binds ACTR1A/ACTB filament and dynactin and stabilizes dynactin. Interacts with ATP7B, but not ATP7A, in a copper-dependent manner. Interacts with ANK2; this interaction is required for localization at costameres. Interacts with N4BP2L1.</text>
</comment>
<keyword evidence="5" id="KW-1017">Isopeptide bond</keyword>
<feature type="region of interest" description="Disordered" evidence="14">
    <location>
        <begin position="159"/>
        <end position="180"/>
    </location>
</feature>
<feature type="compositionally biased region" description="Low complexity" evidence="14">
    <location>
        <begin position="593"/>
        <end position="620"/>
    </location>
</feature>
<dbReference type="PANTHER" id="PTHR13034">
    <property type="entry name" value="DYNACTIN P62 SUBUNIT"/>
    <property type="match status" value="1"/>
</dbReference>
<sequence>MTSLNVSVASRYQNSTIFNSNSVNANNQIIKYGCSCGKAFHLTEEYYCGGCQKINCKYCISEEIDGYYCPNCLEYISNAEAQLSGNRCKKCFECPVCFNILTYSIHTPSGQTEDSSSTIPENYFLNCGFCKWNSFGNSQLNSKLLTILNSPSVMTGSSQSAFTSSTGVSSPGTTQNQQPNINRVLEALNKESTELNSLKDKKAISRMKMAHAMKQFLVQEQKHQKSNQRKNFIKIEDKWQSNSIPHPMPSNDLIPNIINNPVTNNNLLSVQTIKKTIKTPVSYQDSDAMQLGRVQSRVFPEVIDNQAFQDDEIPFGMYSLKDTDEITGLDQRFRQIQIGGAPGGNSSGGLDHLVPQHKYLLTRRSKRCKRCDRLLMKPDIKPDKTEFKRQHFAFSLVPRVTVQKCLWTDLDMFELFLTITNPQHSHMFIYFPQKAKTSFSSVDDNSQPIDILPTETFVNGLLDEIDDQDKEVYIQQLKIKDSTRYIVERKDNKLILRLFVKVVPSALMLDQTILTVTEQSITPSELVSTNSPRTTTAVQLEKYPSTFPSIKFTLLMEFSMKPNQLSNSLSTDSSSSATINVTPQSTATPTMATSTVSTFSSSNITSPTSVPTTPSSNITPLNSSTAGDHQHNTLKILFDIPANKFENTL</sequence>
<evidence type="ECO:0000256" key="5">
    <source>
        <dbReference type="ARBA" id="ARBA00022499"/>
    </source>
</evidence>
<evidence type="ECO:0000313" key="16">
    <source>
        <dbReference type="Proteomes" id="UP000076078"/>
    </source>
</evidence>
<dbReference type="FunCoup" id="A0A152A0N5">
    <property type="interactions" value="283"/>
</dbReference>
<evidence type="ECO:0000256" key="9">
    <source>
        <dbReference type="ARBA" id="ARBA00023054"/>
    </source>
</evidence>
<feature type="region of interest" description="Disordered" evidence="14">
    <location>
        <begin position="569"/>
        <end position="626"/>
    </location>
</feature>
<dbReference type="EMBL" id="LODT01000020">
    <property type="protein sequence ID" value="KYQ99676.1"/>
    <property type="molecule type" value="Genomic_DNA"/>
</dbReference>
<proteinExistence type="inferred from homology"/>
<dbReference type="Pfam" id="PF05502">
    <property type="entry name" value="Dynactin_p62"/>
    <property type="match status" value="2"/>
</dbReference>
<evidence type="ECO:0000256" key="8">
    <source>
        <dbReference type="ARBA" id="ARBA00022990"/>
    </source>
</evidence>
<dbReference type="OMA" id="FKRQHFA"/>
<keyword evidence="7" id="KW-0832">Ubl conjugation</keyword>
<protein>
    <recommendedName>
        <fullName evidence="12">Dynactin subunit 4</fullName>
    </recommendedName>
</protein>
<evidence type="ECO:0000256" key="1">
    <source>
        <dbReference type="ARBA" id="ARBA00004300"/>
    </source>
</evidence>
<dbReference type="AlphaFoldDB" id="A0A152A0N5"/>
<keyword evidence="6" id="KW-0597">Phosphoprotein</keyword>
<keyword evidence="16" id="KW-1185">Reference proteome</keyword>
<evidence type="ECO:0000256" key="3">
    <source>
        <dbReference type="ARBA" id="ARBA00004657"/>
    </source>
</evidence>
<dbReference type="PANTHER" id="PTHR13034:SF2">
    <property type="entry name" value="DYNACTIN SUBUNIT 4"/>
    <property type="match status" value="1"/>
</dbReference>
<keyword evidence="10" id="KW-0206">Cytoskeleton</keyword>
<reference evidence="15 16" key="1">
    <citation type="submission" date="2015-12" db="EMBL/GenBank/DDBJ databases">
        <title>Dictyostelia acquired genes for synthesis and detection of signals that induce cell-type specialization by lateral gene transfer from prokaryotes.</title>
        <authorList>
            <person name="Gloeckner G."/>
            <person name="Schaap P."/>
        </authorList>
    </citation>
    <scope>NUCLEOTIDE SEQUENCE [LARGE SCALE GENOMIC DNA]</scope>
    <source>
        <strain evidence="15 16">TK</strain>
    </source>
</reference>